<evidence type="ECO:0000313" key="1">
    <source>
        <dbReference type="EMBL" id="AEB95405.1"/>
    </source>
</evidence>
<evidence type="ECO:0000313" key="2">
    <source>
        <dbReference type="Proteomes" id="UP000007812"/>
    </source>
</evidence>
<reference evidence="1 2" key="1">
    <citation type="journal article" date="2011" name="J. Bacteriol.">
        <title>Complete genome sequence of Metallosphaera cuprina, a metal sulfide-oxidizing archaeon from a hot spring.</title>
        <authorList>
            <person name="Liu L.J."/>
            <person name="You X.Y."/>
            <person name="Zheng H."/>
            <person name="Wang S."/>
            <person name="Jiang C.Y."/>
            <person name="Liu S.J."/>
        </authorList>
    </citation>
    <scope>NUCLEOTIDE SEQUENCE [LARGE SCALE GENOMIC DNA]</scope>
    <source>
        <strain evidence="1 2">Ar-4</strain>
    </source>
</reference>
<dbReference type="AlphaFoldDB" id="F4FY32"/>
<proteinExistence type="predicted"/>
<dbReference type="GeneID" id="10493491"/>
<dbReference type="Proteomes" id="UP000007812">
    <property type="component" value="Chromosome"/>
</dbReference>
<dbReference type="PATRIC" id="fig|1006006.8.peg.1296"/>
<accession>F4FY32</accession>
<name>F4FY32_METCR</name>
<organism evidence="1 2">
    <name type="scientific">Metallosphaera cuprina (strain Ar-4)</name>
    <dbReference type="NCBI Taxonomy" id="1006006"/>
    <lineage>
        <taxon>Archaea</taxon>
        <taxon>Thermoproteota</taxon>
        <taxon>Thermoprotei</taxon>
        <taxon>Sulfolobales</taxon>
        <taxon>Sulfolobaceae</taxon>
        <taxon>Metallosphaera</taxon>
    </lineage>
</organism>
<dbReference type="EMBL" id="CP002656">
    <property type="protein sequence ID" value="AEB95405.1"/>
    <property type="molecule type" value="Genomic_DNA"/>
</dbReference>
<dbReference type="eggNOG" id="arCOG08530">
    <property type="taxonomic scope" value="Archaea"/>
</dbReference>
<protein>
    <submittedName>
        <fullName evidence="1">Uncharacterized protein</fullName>
    </submittedName>
</protein>
<dbReference type="HOGENOM" id="CLU_177450_0_0_2"/>
<sequence>MINSYTPNSSNPSFNDILDANLLKLRYEEYVSSLKKSNTKELMMTVKDFLSFVRNLRSSVSSSWLAKNLYDQEKIGRKIYFVLKVRYVILFFYRKIVEGLIVKLLSLIKSLLSQISLT</sequence>
<dbReference type="KEGG" id="mcn:Mcup_1302"/>
<dbReference type="RefSeq" id="WP_013737903.1">
    <property type="nucleotide sequence ID" value="NC_015435.1"/>
</dbReference>
<keyword evidence="2" id="KW-1185">Reference proteome</keyword>
<gene>
    <name evidence="1" type="ordered locus">Mcup_1302</name>
</gene>